<feature type="compositionally biased region" description="Basic and acidic residues" evidence="1">
    <location>
        <begin position="443"/>
        <end position="452"/>
    </location>
</feature>
<reference evidence="3" key="1">
    <citation type="submission" date="2024-03" db="EMBL/GenBank/DDBJ databases">
        <title>WGS assembly of Saponaria officinalis var. Norfolk2.</title>
        <authorList>
            <person name="Jenkins J."/>
            <person name="Shu S."/>
            <person name="Grimwood J."/>
            <person name="Barry K."/>
            <person name="Goodstein D."/>
            <person name="Schmutz J."/>
            <person name="Leebens-Mack J."/>
            <person name="Osbourn A."/>
        </authorList>
    </citation>
    <scope>NUCLEOTIDE SEQUENCE [LARGE SCALE GENOMIC DNA]</scope>
    <source>
        <strain evidence="3">JIC</strain>
    </source>
</reference>
<dbReference type="Proteomes" id="UP001443914">
    <property type="component" value="Unassembled WGS sequence"/>
</dbReference>
<dbReference type="EMBL" id="JBDFQZ010000006">
    <property type="protein sequence ID" value="KAK9713795.1"/>
    <property type="molecule type" value="Genomic_DNA"/>
</dbReference>
<dbReference type="InterPro" id="IPR045040">
    <property type="entry name" value="PORR_fam"/>
</dbReference>
<dbReference type="GO" id="GO:0003723">
    <property type="term" value="F:RNA binding"/>
    <property type="evidence" value="ECO:0007669"/>
    <property type="project" value="InterPro"/>
</dbReference>
<keyword evidence="4" id="KW-1185">Reference proteome</keyword>
<sequence length="628" mass="71869">MFYKSKVAIFLTKHHQNPSKFQFLRTFVDNVEIKFIRDRGLDHAVEREKDLKTLINLKNLLKLEPSKSLPISTIVDNNETLKIPYRPIEFIRKYPSVFEEFFPANIGIHPHVRLTPKSLDLDGEEQLIFDSDNFRKNAADRLLKLLMLCRVNEIPLKLIDKLKWDLGLPDNYVTSLVPQFPDYFQVKKGKGFEEYLELVCWSDDLAVSNVEKMAKKLDKNYQKGMPIEFPMKFSKGFDLDKKLKKWIDEWQKLPYVSPYENFVHLQPNCDMSDRWAVAVVHELLNILVPKKTERDNVLCFGEYLGVKPRFKRAMGHHPGIFYVSSKIGTYTVVLREAYKRGLLVDKDPLIDMRSKYIHLMHTVKEAQKSKSEPSKQKSVGGVVEKGNEVDETVGVEEMEASDSNEDESDDDEEDEEDEAEVNEEDEESGGRTTRRGGRGLVKVNDEGSERGGRSGRRGFNRVNDEGSERGGRSGRRGFNRVNDEGRERGGSKNGRRGFNKVNDEGRERGGRSGRRGFNKVNDEGRERGGGNNERRVFNKGNDEERERGGGRSGRGGFNKVNSEGRGRGGFKSEGRGFNRGNEERSMDGNRRSDDRSGRRGFGRMNDGGRKPGRTSERENSPRKRPLDS</sequence>
<dbReference type="PANTHER" id="PTHR31476">
    <property type="entry name" value="PROTEIN WHAT'S THIS FACTOR 1 HOMOLOG, CHLOROPLASTIC"/>
    <property type="match status" value="1"/>
</dbReference>
<organism evidence="3 4">
    <name type="scientific">Saponaria officinalis</name>
    <name type="common">Common soapwort</name>
    <name type="synonym">Lychnis saponaria</name>
    <dbReference type="NCBI Taxonomy" id="3572"/>
    <lineage>
        <taxon>Eukaryota</taxon>
        <taxon>Viridiplantae</taxon>
        <taxon>Streptophyta</taxon>
        <taxon>Embryophyta</taxon>
        <taxon>Tracheophyta</taxon>
        <taxon>Spermatophyta</taxon>
        <taxon>Magnoliopsida</taxon>
        <taxon>eudicotyledons</taxon>
        <taxon>Gunneridae</taxon>
        <taxon>Pentapetalae</taxon>
        <taxon>Caryophyllales</taxon>
        <taxon>Caryophyllaceae</taxon>
        <taxon>Caryophylleae</taxon>
        <taxon>Saponaria</taxon>
    </lineage>
</organism>
<comment type="caution">
    <text evidence="3">The sequence shown here is derived from an EMBL/GenBank/DDBJ whole genome shotgun (WGS) entry which is preliminary data.</text>
</comment>
<dbReference type="PANTHER" id="PTHR31476:SF16">
    <property type="entry name" value="F14O23.23 PROTEIN"/>
    <property type="match status" value="1"/>
</dbReference>
<feature type="compositionally biased region" description="Basic and acidic residues" evidence="1">
    <location>
        <begin position="462"/>
        <end position="471"/>
    </location>
</feature>
<feature type="compositionally biased region" description="Basic and acidic residues" evidence="1">
    <location>
        <begin position="481"/>
        <end position="490"/>
    </location>
</feature>
<feature type="compositionally biased region" description="Basic and acidic residues" evidence="1">
    <location>
        <begin position="562"/>
        <end position="597"/>
    </location>
</feature>
<feature type="compositionally biased region" description="Basic and acidic residues" evidence="1">
    <location>
        <begin position="365"/>
        <end position="375"/>
    </location>
</feature>
<feature type="domain" description="PORR" evidence="2">
    <location>
        <begin position="37"/>
        <end position="364"/>
    </location>
</feature>
<feature type="compositionally biased region" description="Acidic residues" evidence="1">
    <location>
        <begin position="389"/>
        <end position="427"/>
    </location>
</feature>
<accession>A0AAW1K967</accession>
<name>A0AAW1K967_SAPOF</name>
<evidence type="ECO:0000259" key="2">
    <source>
        <dbReference type="Pfam" id="PF11955"/>
    </source>
</evidence>
<dbReference type="InterPro" id="IPR021099">
    <property type="entry name" value="PORR_domain"/>
</dbReference>
<dbReference type="AlphaFoldDB" id="A0AAW1K967"/>
<feature type="compositionally biased region" description="Basic and acidic residues" evidence="1">
    <location>
        <begin position="520"/>
        <end position="549"/>
    </location>
</feature>
<proteinExistence type="predicted"/>
<feature type="region of interest" description="Disordered" evidence="1">
    <location>
        <begin position="365"/>
        <end position="628"/>
    </location>
</feature>
<dbReference type="Pfam" id="PF11955">
    <property type="entry name" value="PORR"/>
    <property type="match status" value="1"/>
</dbReference>
<evidence type="ECO:0000256" key="1">
    <source>
        <dbReference type="SAM" id="MobiDB-lite"/>
    </source>
</evidence>
<feature type="compositionally biased region" description="Basic and acidic residues" evidence="1">
    <location>
        <begin position="501"/>
        <end position="510"/>
    </location>
</feature>
<evidence type="ECO:0000313" key="4">
    <source>
        <dbReference type="Proteomes" id="UP001443914"/>
    </source>
</evidence>
<feature type="compositionally biased region" description="Basic and acidic residues" evidence="1">
    <location>
        <begin position="606"/>
        <end position="628"/>
    </location>
</feature>
<protein>
    <recommendedName>
        <fullName evidence="2">PORR domain-containing protein</fullName>
    </recommendedName>
</protein>
<evidence type="ECO:0000313" key="3">
    <source>
        <dbReference type="EMBL" id="KAK9713795.1"/>
    </source>
</evidence>
<gene>
    <name evidence="3" type="ORF">RND81_06G052000</name>
</gene>